<gene>
    <name evidence="4" type="ordered locus">CJA_1550</name>
</gene>
<dbReference type="InterPro" id="IPR047187">
    <property type="entry name" value="SF1_C_Upf1"/>
</dbReference>
<dbReference type="EMBL" id="CP000934">
    <property type="protein sequence ID" value="ACE84995.1"/>
    <property type="molecule type" value="Genomic_DNA"/>
</dbReference>
<evidence type="ECO:0000259" key="2">
    <source>
        <dbReference type="Pfam" id="PF13086"/>
    </source>
</evidence>
<name>B3PE42_CELJU</name>
<dbReference type="PANTHER" id="PTHR10887">
    <property type="entry name" value="DNA2/NAM7 HELICASE FAMILY"/>
    <property type="match status" value="1"/>
</dbReference>
<dbReference type="eggNOG" id="COG1112">
    <property type="taxonomic scope" value="Bacteria"/>
</dbReference>
<feature type="domain" description="DUF2726" evidence="1">
    <location>
        <begin position="806"/>
        <end position="898"/>
    </location>
</feature>
<dbReference type="STRING" id="498211.CJA_1550"/>
<feature type="domain" description="DNA2/NAM7 helicase helicase" evidence="2">
    <location>
        <begin position="194"/>
        <end position="534"/>
    </location>
</feature>
<dbReference type="InterPro" id="IPR027417">
    <property type="entry name" value="P-loop_NTPase"/>
</dbReference>
<dbReference type="Pfam" id="PF13086">
    <property type="entry name" value="AAA_11"/>
    <property type="match status" value="1"/>
</dbReference>
<dbReference type="KEGG" id="cja:CJA_1550"/>
<dbReference type="InterPro" id="IPR041677">
    <property type="entry name" value="DNA2/NAM7_AAA_11"/>
</dbReference>
<dbReference type="InterPro" id="IPR024402">
    <property type="entry name" value="DUF2726"/>
</dbReference>
<dbReference type="CDD" id="cd18808">
    <property type="entry name" value="SF1_C_Upf1"/>
    <property type="match status" value="1"/>
</dbReference>
<protein>
    <recommendedName>
        <fullName evidence="6">Helicase</fullName>
    </recommendedName>
</protein>
<dbReference type="GO" id="GO:0004386">
    <property type="term" value="F:helicase activity"/>
    <property type="evidence" value="ECO:0007669"/>
    <property type="project" value="InterPro"/>
</dbReference>
<dbReference type="HOGENOM" id="CLU_011256_0_0_6"/>
<dbReference type="Gene3D" id="3.40.50.300">
    <property type="entry name" value="P-loop containing nucleotide triphosphate hydrolases"/>
    <property type="match status" value="3"/>
</dbReference>
<dbReference type="eggNOG" id="COG0507">
    <property type="taxonomic scope" value="Bacteria"/>
</dbReference>
<keyword evidence="5" id="KW-1185">Reference proteome</keyword>
<dbReference type="InterPro" id="IPR041679">
    <property type="entry name" value="DNA2/NAM7-like_C"/>
</dbReference>
<dbReference type="Pfam" id="PF13087">
    <property type="entry name" value="AAA_12"/>
    <property type="match status" value="1"/>
</dbReference>
<dbReference type="Pfam" id="PF10881">
    <property type="entry name" value="DUF2726"/>
    <property type="match status" value="1"/>
</dbReference>
<dbReference type="PANTHER" id="PTHR10887:SF495">
    <property type="entry name" value="HELICASE SENATAXIN ISOFORM X1-RELATED"/>
    <property type="match status" value="1"/>
</dbReference>
<evidence type="ECO:0000313" key="4">
    <source>
        <dbReference type="EMBL" id="ACE84995.1"/>
    </source>
</evidence>
<dbReference type="InterPro" id="IPR045055">
    <property type="entry name" value="DNA2/NAM7-like"/>
</dbReference>
<evidence type="ECO:0000313" key="5">
    <source>
        <dbReference type="Proteomes" id="UP000001036"/>
    </source>
</evidence>
<accession>B3PE42</accession>
<dbReference type="Gene3D" id="3.40.960.10">
    <property type="entry name" value="VSR Endonuclease"/>
    <property type="match status" value="1"/>
</dbReference>
<dbReference type="Proteomes" id="UP000001036">
    <property type="component" value="Chromosome"/>
</dbReference>
<evidence type="ECO:0000259" key="1">
    <source>
        <dbReference type="Pfam" id="PF10881"/>
    </source>
</evidence>
<dbReference type="AlphaFoldDB" id="B3PE42"/>
<dbReference type="SUPFAM" id="SSF52540">
    <property type="entry name" value="P-loop containing nucleoside triphosphate hydrolases"/>
    <property type="match status" value="1"/>
</dbReference>
<reference evidence="4 5" key="1">
    <citation type="journal article" date="2008" name="J. Bacteriol.">
        <title>Insights into plant cell wall degradation from the genome sequence of the soil bacterium Cellvibrio japonicus.</title>
        <authorList>
            <person name="Deboy R.T."/>
            <person name="Mongodin E.F."/>
            <person name="Fouts D.E."/>
            <person name="Tailford L.E."/>
            <person name="Khouri H."/>
            <person name="Emerson J.B."/>
            <person name="Mohamoud Y."/>
            <person name="Watkins K."/>
            <person name="Henrissat B."/>
            <person name="Gilbert H.J."/>
            <person name="Nelson K.E."/>
        </authorList>
    </citation>
    <scope>NUCLEOTIDE SEQUENCE [LARGE SCALE GENOMIC DNA]</scope>
    <source>
        <strain evidence="4 5">Ueda107</strain>
    </source>
</reference>
<sequence>MQINGCKNILCVNKKTMISIYVDGDNKTPKITNWTLRYSDTQGELLLTCHFRSGKTYTRPLAACTITPTEEVRGKLLGKPGSLLFSYVDKVIMYGRKYAVVYYPGNNKPYVMKADDIKFSPKTSLKTEAIFSYFSAVAQARIDHATGSDKRIAENVLRQMEKIVPHQDTAFHAYCTGQNQSRKQAKYYIYPFGINESQLNAVEQAFSSQISLIEGPPGTGKTQTILNILANILLQKKTVAILSNNNAAVENVYEKLQKAELDYLVARLGSTDNRKTFFAAPLNVPSEEPASAPDIHAIEAIRQKLKLHLYAQNQAAQLQGEIDELAIEHQHLLQWQRENLTIAPLPIEKYKLSPQKTTDLMAYISHLAMKRITIKDRIKLLMNFRIFRIKPFDDWEKRKSLIYTLQLHYYEKSLQHKKASLAVHQKELEDNQFKTLLNNLTNSSMAYLKNHLYQHIPHQEEFSESNYNKKFDSFVNRYPIIGSSTHSIINSIANNAILDYVIIDEASQQDIIPGILGLGCTRNLIIVGDRKQLPHVPVNIDITPPTEFYNCAKYSLLDSCIGIFNNRLPTTLLKEHYRCHPKIIQFCNKQFYNNQLIPMTQDTGENALSLIVTAKGNHTRNFSNLRELESLGALEWDAQNSRGFIAPYNAQISLSQTHLPGDFVKSTVHKFQGRECDEIIFSTVLDKKNSSQKNIGFVDDPYLINVAVSRAKHNFTLVTGDNVFTKKNGHIAALIRYIEYYADDSQIYHSPVISAFDLLYEEYDQSLEKLKARLNPNDSKFMSEQIAARLLRDILSLQAYQAITFHTQVALIQLVSLTNNTFTPRELNFMKNRACCDFVLYFKVGKTPIGVIEVDGRSHSTEEQAERDELKNNILKKSNIPLLRLKTIDSNIEEKIAEFLIPWSSDSSIT</sequence>
<evidence type="ECO:0000259" key="3">
    <source>
        <dbReference type="Pfam" id="PF13087"/>
    </source>
</evidence>
<organism evidence="4 5">
    <name type="scientific">Cellvibrio japonicus (strain Ueda107)</name>
    <name type="common">Pseudomonas fluorescens subsp. cellulosa</name>
    <dbReference type="NCBI Taxonomy" id="498211"/>
    <lineage>
        <taxon>Bacteria</taxon>
        <taxon>Pseudomonadati</taxon>
        <taxon>Pseudomonadota</taxon>
        <taxon>Gammaproteobacteria</taxon>
        <taxon>Cellvibrionales</taxon>
        <taxon>Cellvibrionaceae</taxon>
        <taxon>Cellvibrio</taxon>
    </lineage>
</organism>
<evidence type="ECO:0008006" key="6">
    <source>
        <dbReference type="Google" id="ProtNLM"/>
    </source>
</evidence>
<feature type="domain" description="DNA2/NAM7 helicase-like C-terminal" evidence="3">
    <location>
        <begin position="639"/>
        <end position="718"/>
    </location>
</feature>
<proteinExistence type="predicted"/>